<proteinExistence type="predicted"/>
<gene>
    <name evidence="2" type="ORF">V0R62_14500</name>
</gene>
<dbReference type="InterPro" id="IPR031893">
    <property type="entry name" value="Phage_tail_APC"/>
</dbReference>
<accession>A0ABU7HC06</accession>
<evidence type="ECO:0000313" key="3">
    <source>
        <dbReference type="Proteomes" id="UP001354227"/>
    </source>
</evidence>
<name>A0ABU7HC06_9PSED</name>
<evidence type="ECO:0000313" key="2">
    <source>
        <dbReference type="EMBL" id="MEE1888870.1"/>
    </source>
</evidence>
<feature type="domain" description="Phage tail assembly chaperone-like" evidence="1">
    <location>
        <begin position="86"/>
        <end position="152"/>
    </location>
</feature>
<dbReference type="Pfam" id="PF16778">
    <property type="entry name" value="Phage_tail_APC"/>
    <property type="match status" value="1"/>
</dbReference>
<evidence type="ECO:0000259" key="1">
    <source>
        <dbReference type="Pfam" id="PF16778"/>
    </source>
</evidence>
<dbReference type="EMBL" id="JAZDCT010000017">
    <property type="protein sequence ID" value="MEE1888870.1"/>
    <property type="molecule type" value="Genomic_DNA"/>
</dbReference>
<reference evidence="2" key="1">
    <citation type="submission" date="2024-01" db="EMBL/GenBank/DDBJ databases">
        <title>Unpublished Manusciprt.</title>
        <authorList>
            <person name="Duman M."/>
            <person name="Valdes E.G."/>
            <person name="Ajmi N."/>
            <person name="Altun S."/>
            <person name="Saticioglu I.B."/>
        </authorList>
    </citation>
    <scope>NUCLEOTIDE SEQUENCE</scope>
    <source>
        <strain evidence="2">137P</strain>
    </source>
</reference>
<keyword evidence="3" id="KW-1185">Reference proteome</keyword>
<organism evidence="2 3">
    <name type="scientific">Pseudomonas carassii</name>
    <dbReference type="NCBI Taxonomy" id="3115855"/>
    <lineage>
        <taxon>Bacteria</taxon>
        <taxon>Pseudomonadati</taxon>
        <taxon>Pseudomonadota</taxon>
        <taxon>Gammaproteobacteria</taxon>
        <taxon>Pseudomonadales</taxon>
        <taxon>Pseudomonadaceae</taxon>
        <taxon>Pseudomonas</taxon>
    </lineage>
</organism>
<comment type="caution">
    <text evidence="2">The sequence shown here is derived from an EMBL/GenBank/DDBJ whole genome shotgun (WGS) entry which is preliminary data.</text>
</comment>
<sequence length="160" mass="17667">MKKFYSAGTGGFYGEDVHGPRLVEGEGGELIANPDCGIPVDAVEISSEEHAELLAGQSSGKRITADKTGFPVLTDPLPPTQEEAAAMERQWRDGELQAAIWLRERHRDQQEIGAGTSLAADQFKALLVYMQALRDWPQSEQFPEIEHRPVAPPWIAEQTQ</sequence>
<dbReference type="RefSeq" id="WP_330104217.1">
    <property type="nucleotide sequence ID" value="NZ_JAZDCT010000017.1"/>
</dbReference>
<dbReference type="Proteomes" id="UP001354227">
    <property type="component" value="Unassembled WGS sequence"/>
</dbReference>
<protein>
    <submittedName>
        <fullName evidence="2">Phage tail assembly chaperone</fullName>
    </submittedName>
</protein>